<dbReference type="InterPro" id="IPR000674">
    <property type="entry name" value="Ald_Oxase/Xan_DH_a/b"/>
</dbReference>
<dbReference type="InterPro" id="IPR016166">
    <property type="entry name" value="FAD-bd_PCMH"/>
</dbReference>
<dbReference type="InterPro" id="IPR016169">
    <property type="entry name" value="FAD-bd_PCMH_sub2"/>
</dbReference>
<evidence type="ECO:0000313" key="16">
    <source>
        <dbReference type="EnsemblMetazoa" id="ASTEI07692-PA"/>
    </source>
</evidence>
<dbReference type="SMART" id="SM01008">
    <property type="entry name" value="Ald_Xan_dh_C"/>
    <property type="match status" value="1"/>
</dbReference>
<dbReference type="Pfam" id="PF00111">
    <property type="entry name" value="Fer2"/>
    <property type="match status" value="1"/>
</dbReference>
<dbReference type="InterPro" id="IPR016167">
    <property type="entry name" value="FAD-bd_PCMH_sub1"/>
</dbReference>
<dbReference type="SUPFAM" id="SSF54292">
    <property type="entry name" value="2Fe-2S ferredoxin-like"/>
    <property type="match status" value="1"/>
</dbReference>
<dbReference type="Pfam" id="PF02738">
    <property type="entry name" value="MoCoBD_1"/>
    <property type="match status" value="1"/>
</dbReference>
<dbReference type="FunFam" id="3.10.20.30:FF:000015">
    <property type="entry name" value="Aldehyde oxidase 1"/>
    <property type="match status" value="1"/>
</dbReference>
<keyword evidence="11" id="KW-0560">Oxidoreductase</keyword>
<dbReference type="InterPro" id="IPR037165">
    <property type="entry name" value="AldOxase/xan_DH_Mopterin-bd_sf"/>
</dbReference>
<dbReference type="Gene3D" id="1.10.150.120">
    <property type="entry name" value="[2Fe-2S]-binding domain"/>
    <property type="match status" value="1"/>
</dbReference>
<dbReference type="SUPFAM" id="SSF55447">
    <property type="entry name" value="CO dehydrogenase flavoprotein C-terminal domain-like"/>
    <property type="match status" value="1"/>
</dbReference>
<dbReference type="InterPro" id="IPR012675">
    <property type="entry name" value="Beta-grasp_dom_sf"/>
</dbReference>
<evidence type="ECO:0000256" key="14">
    <source>
        <dbReference type="ARBA" id="ARBA00023140"/>
    </source>
</evidence>
<dbReference type="Gene3D" id="3.10.20.30">
    <property type="match status" value="1"/>
</dbReference>
<keyword evidence="17" id="KW-1185">Reference proteome</keyword>
<dbReference type="VEuPathDB" id="VectorBase:ASTEI20_035495"/>
<dbReference type="SUPFAM" id="SSF56176">
    <property type="entry name" value="FAD-binding/transporter-associated domain-like"/>
    <property type="match status" value="2"/>
</dbReference>
<dbReference type="PANTHER" id="PTHR45444">
    <property type="entry name" value="XANTHINE DEHYDROGENASE"/>
    <property type="match status" value="1"/>
</dbReference>
<keyword evidence="12" id="KW-0408">Iron</keyword>
<keyword evidence="10" id="KW-0274">FAD</keyword>
<evidence type="ECO:0000256" key="8">
    <source>
        <dbReference type="ARBA" id="ARBA00022714"/>
    </source>
</evidence>
<comment type="cofactor">
    <cofactor evidence="2">
        <name>FAD</name>
        <dbReference type="ChEBI" id="CHEBI:57692"/>
    </cofactor>
</comment>
<dbReference type="InterPro" id="IPR002888">
    <property type="entry name" value="2Fe-2S-bd"/>
</dbReference>
<organism evidence="16 17">
    <name type="scientific">Anopheles stephensi</name>
    <name type="common">Indo-Pakistan malaria mosquito</name>
    <dbReference type="NCBI Taxonomy" id="30069"/>
    <lineage>
        <taxon>Eukaryota</taxon>
        <taxon>Metazoa</taxon>
        <taxon>Ecdysozoa</taxon>
        <taxon>Arthropoda</taxon>
        <taxon>Hexapoda</taxon>
        <taxon>Insecta</taxon>
        <taxon>Pterygota</taxon>
        <taxon>Neoptera</taxon>
        <taxon>Endopterygota</taxon>
        <taxon>Diptera</taxon>
        <taxon>Nematocera</taxon>
        <taxon>Culicoidea</taxon>
        <taxon>Culicidae</taxon>
        <taxon>Anophelinae</taxon>
        <taxon>Anopheles</taxon>
    </lineage>
</organism>
<dbReference type="Gene3D" id="3.30.43.10">
    <property type="entry name" value="Uridine Diphospho-n-acetylenolpyruvylglucosamine Reductase, domain 2"/>
    <property type="match status" value="1"/>
</dbReference>
<dbReference type="GO" id="GO:0071949">
    <property type="term" value="F:FAD binding"/>
    <property type="evidence" value="ECO:0007669"/>
    <property type="project" value="InterPro"/>
</dbReference>
<dbReference type="FunFam" id="3.30.43.10:FF:000001">
    <property type="entry name" value="Xanthine dehydrogenase/oxidase"/>
    <property type="match status" value="1"/>
</dbReference>
<comment type="subunit">
    <text evidence="5">Homodimer.</text>
</comment>
<evidence type="ECO:0000256" key="6">
    <source>
        <dbReference type="ARBA" id="ARBA00022505"/>
    </source>
</evidence>
<dbReference type="PROSITE" id="PS51085">
    <property type="entry name" value="2FE2S_FER_2"/>
    <property type="match status" value="1"/>
</dbReference>
<dbReference type="InterPro" id="IPR036884">
    <property type="entry name" value="2Fe-2S-bd_dom_sf"/>
</dbReference>
<accession>A0A182YGV6</accession>
<keyword evidence="8" id="KW-0001">2Fe-2S</keyword>
<dbReference type="PROSITE" id="PS51387">
    <property type="entry name" value="FAD_PCMH"/>
    <property type="match status" value="2"/>
</dbReference>
<dbReference type="GO" id="GO:0043546">
    <property type="term" value="F:molybdopterin cofactor binding"/>
    <property type="evidence" value="ECO:0007669"/>
    <property type="project" value="InterPro"/>
</dbReference>
<dbReference type="GO" id="GO:0005506">
    <property type="term" value="F:iron ion binding"/>
    <property type="evidence" value="ECO:0007669"/>
    <property type="project" value="InterPro"/>
</dbReference>
<evidence type="ECO:0000256" key="2">
    <source>
        <dbReference type="ARBA" id="ARBA00001974"/>
    </source>
</evidence>
<dbReference type="InterPro" id="IPR036010">
    <property type="entry name" value="2Fe-2S_ferredoxin-like_sf"/>
</dbReference>
<reference evidence="17" key="1">
    <citation type="journal article" date="2014" name="Genome Biol.">
        <title>Genome analysis of a major urban malaria vector mosquito, Anopheles stephensi.</title>
        <authorList>
            <person name="Jiang X."/>
            <person name="Peery A."/>
            <person name="Hall A.B."/>
            <person name="Sharma A."/>
            <person name="Chen X.G."/>
            <person name="Waterhouse R.M."/>
            <person name="Komissarov A."/>
            <person name="Riehle M.M."/>
            <person name="Shouche Y."/>
            <person name="Sharakhova M.V."/>
            <person name="Lawson D."/>
            <person name="Pakpour N."/>
            <person name="Arensburger P."/>
            <person name="Davidson V.L."/>
            <person name="Eiglmeier K."/>
            <person name="Emrich S."/>
            <person name="George P."/>
            <person name="Kennedy R.C."/>
            <person name="Mane S.P."/>
            <person name="Maslen G."/>
            <person name="Oringanje C."/>
            <person name="Qi Y."/>
            <person name="Settlage R."/>
            <person name="Tojo M."/>
            <person name="Tubio J.M."/>
            <person name="Unger M.F."/>
            <person name="Wang B."/>
            <person name="Vernick K.D."/>
            <person name="Ribeiro J.M."/>
            <person name="James A.A."/>
            <person name="Michel K."/>
            <person name="Riehle M.A."/>
            <person name="Luckhart S."/>
            <person name="Sharakhov I.V."/>
            <person name="Tu Z."/>
        </authorList>
    </citation>
    <scope>NUCLEOTIDE SEQUENCE [LARGE SCALE GENOMIC DNA]</scope>
    <source>
        <strain evidence="17">Indian</strain>
    </source>
</reference>
<dbReference type="InterPro" id="IPR046867">
    <property type="entry name" value="AldOxase/xan_DH_MoCoBD2"/>
</dbReference>
<dbReference type="FunFam" id="3.30.465.10:FF:000004">
    <property type="entry name" value="Xanthine dehydrogenase/oxidase"/>
    <property type="match status" value="1"/>
</dbReference>
<keyword evidence="13" id="KW-0411">Iron-sulfur</keyword>
<dbReference type="Gene3D" id="3.30.365.10">
    <property type="entry name" value="Aldehyde oxidase/xanthine dehydrogenase, molybdopterin binding domain"/>
    <property type="match status" value="4"/>
</dbReference>
<dbReference type="InterPro" id="IPR001041">
    <property type="entry name" value="2Fe-2S_ferredoxin-type"/>
</dbReference>
<evidence type="ECO:0000256" key="15">
    <source>
        <dbReference type="ARBA" id="ARBA00034078"/>
    </source>
</evidence>
<dbReference type="Gene3D" id="3.90.1170.50">
    <property type="entry name" value="Aldehyde oxidase/xanthine dehydrogenase, a/b hammerhead"/>
    <property type="match status" value="1"/>
</dbReference>
<dbReference type="InterPro" id="IPR002346">
    <property type="entry name" value="Mopterin_DH_FAD-bd"/>
</dbReference>
<dbReference type="SUPFAM" id="SSF47741">
    <property type="entry name" value="CO dehydrogenase ISP C-domain like"/>
    <property type="match status" value="1"/>
</dbReference>
<dbReference type="FunFam" id="3.30.365.10:FF:000001">
    <property type="entry name" value="Xanthine dehydrogenase oxidase"/>
    <property type="match status" value="1"/>
</dbReference>
<evidence type="ECO:0008006" key="18">
    <source>
        <dbReference type="Google" id="ProtNLM"/>
    </source>
</evidence>
<dbReference type="Proteomes" id="UP000076408">
    <property type="component" value="Unassembled WGS sequence"/>
</dbReference>
<comment type="cofactor">
    <cofactor evidence="15">
        <name>[2Fe-2S] cluster</name>
        <dbReference type="ChEBI" id="CHEBI:190135"/>
    </cofactor>
</comment>
<keyword evidence="7" id="KW-0285">Flavoprotein</keyword>
<dbReference type="InterPro" id="IPR005107">
    <property type="entry name" value="CO_DH_flav_C"/>
</dbReference>
<evidence type="ECO:0000256" key="4">
    <source>
        <dbReference type="ARBA" id="ARBA00006849"/>
    </source>
</evidence>
<keyword evidence="9" id="KW-0479">Metal-binding</keyword>
<dbReference type="InterPro" id="IPR008274">
    <property type="entry name" value="AldOxase/xan_DH_MoCoBD1"/>
</dbReference>
<dbReference type="VEuPathDB" id="VectorBase:ASTE011683"/>
<evidence type="ECO:0000256" key="7">
    <source>
        <dbReference type="ARBA" id="ARBA00022630"/>
    </source>
</evidence>
<sequence length="1252" mass="137298">MLHWFAGKQIRNVASVGGNIMTGSPISDLNPIFTAAAIELEVASLDGGVRKVRMGDGFFTGYRKNVIQPQEVLLSLFIPRTNKDQHFIAHKQAKRRDDDIAIVNGAFNVRFRPGTDIVEQIHLAFGGMAPTTVLAKKTAAALVGARWDAQLVERCNDLLVEELPLSPSAPGGMIVYRRSLTLSLFFKAYLAIAQSLDKQQIPNRKPIGDREKSGASTFHTLVPKSTQLFEKVSGDQPTTDPIRRPQVHASAYKQVTGEAIYCDDIPKFSNELYLAFVYSTKAHAKILSIDPSEALSQEGVHRFFSAEDLTDDQNRLGAIVEDERVFAKDIVTSQGQIIGAVVAETESIAKQATKKVRILYEDITPIIVSLEDAIAKKSFFPEGSLRLEFGDVDAAFQSASSIVEGECRTGAQEHFYLEPIACIAFPRDSDELEIISCSQHPAEAQRKVANTLGLPCHKVFSRVKRLGGGFGGKETKVDLFVTPVALAAYRLRRPVRCVLDRCDDIAVTGTRHPFLVQYRVAVSHDGLLLAGEYKAYCNAGWVCKTNIPSCTAFRGFGSPQAMLVAETVIRHVAQKLQLDHVAVIERNLYNNNGDRTHYNKLIENCTVRRCWNELLKSSEFQNRQIEVNNFNRANRWRKRGIDAVPTMYGIAFNVPGLDQSGALVHVYQDGTVLIAHGGVEMGQGLHTKMIQVAATALQIPFEKIHCSETNTDKVPNTSATAASVGSDLNGAAVLEACHKLLARIEPYRKKDATAGWNAWIQQAYFDRVSLSATGFYATPEINYNFTTNTGNPFHYYTFGAACSEVEIDCLTGDHQVLRTDIVMDVGSSINPAIDIGQIEGGFMQGYGLFMLEEMIYSPTGEVYSRGPGTYKLPGFANIPGELNVSLLTGAPNPRAVYSSKAIGEPPLFLASSAYFAAKAAIAAARKEEGILGNFNLTAPASAARIRMLCSDSITRKVTDDRPDPECTLLAYLRDKLRLCGTKLGCAEGGCGACTVMVSKVDRKTGHLQHLAINACLTPVCSVHGMAVTTVEVPGPASIPVQERIAKAHGSQCGFCTPGIVMSMYSLLRSSPVPSMKELEIAFQGNLCRLYRGYKTFTKEYGTDCAMGEKCCRNGNGKGCGQNGNEEVDTELFQPSEFMPYDPSQEPIFPPELKLSDKLDSESLVFRTSRTAWYRPTKLADLLALKKVHPETKIVVGNTEVGVEVKFKHFDYPVLANPSQIKELTMIERQEHGMKIGSAVTLMEMEKRAPEGD</sequence>
<dbReference type="InterPro" id="IPR016208">
    <property type="entry name" value="Ald_Oxase/xanthine_DH-like"/>
</dbReference>
<dbReference type="InterPro" id="IPR036683">
    <property type="entry name" value="CO_DH_flav_C_dom_sf"/>
</dbReference>
<dbReference type="FunFam" id="3.30.365.10:FF:000004">
    <property type="entry name" value="Xanthine dehydrogenase oxidase"/>
    <property type="match status" value="1"/>
</dbReference>
<dbReference type="Pfam" id="PF01315">
    <property type="entry name" value="Ald_Xan_dh_C"/>
    <property type="match status" value="1"/>
</dbReference>
<protein>
    <recommendedName>
        <fullName evidence="18">Xanthine dehydrogenase</fullName>
    </recommendedName>
</protein>
<dbReference type="InterPro" id="IPR022407">
    <property type="entry name" value="OxRdtase_Mopterin_BS"/>
</dbReference>
<evidence type="ECO:0000256" key="9">
    <source>
        <dbReference type="ARBA" id="ARBA00022723"/>
    </source>
</evidence>
<evidence type="ECO:0000256" key="10">
    <source>
        <dbReference type="ARBA" id="ARBA00022827"/>
    </source>
</evidence>
<evidence type="ECO:0000256" key="13">
    <source>
        <dbReference type="ARBA" id="ARBA00023014"/>
    </source>
</evidence>
<dbReference type="SUPFAM" id="SSF56003">
    <property type="entry name" value="Molybdenum cofactor-binding domain"/>
    <property type="match status" value="1"/>
</dbReference>
<evidence type="ECO:0000256" key="11">
    <source>
        <dbReference type="ARBA" id="ARBA00023002"/>
    </source>
</evidence>
<dbReference type="GO" id="GO:0005777">
    <property type="term" value="C:peroxisome"/>
    <property type="evidence" value="ECO:0007669"/>
    <property type="project" value="UniProtKB-SubCell"/>
</dbReference>
<name>A0A182YGV6_ANOST</name>
<dbReference type="Pfam" id="PF01799">
    <property type="entry name" value="Fer2_2"/>
    <property type="match status" value="1"/>
</dbReference>
<dbReference type="InterPro" id="IPR036318">
    <property type="entry name" value="FAD-bd_PCMH-like_sf"/>
</dbReference>
<dbReference type="Pfam" id="PF03450">
    <property type="entry name" value="CO_deh_flav_C"/>
    <property type="match status" value="1"/>
</dbReference>
<dbReference type="GO" id="GO:0016491">
    <property type="term" value="F:oxidoreductase activity"/>
    <property type="evidence" value="ECO:0007669"/>
    <property type="project" value="UniProtKB-KW"/>
</dbReference>
<dbReference type="OMA" id="FKAYKQS"/>
<dbReference type="PROSITE" id="PS00559">
    <property type="entry name" value="MOLYBDOPTERIN_EUK"/>
    <property type="match status" value="1"/>
</dbReference>
<dbReference type="GO" id="GO:0051537">
    <property type="term" value="F:2 iron, 2 sulfur cluster binding"/>
    <property type="evidence" value="ECO:0007669"/>
    <property type="project" value="UniProtKB-KW"/>
</dbReference>
<dbReference type="Pfam" id="PF20256">
    <property type="entry name" value="MoCoBD_2"/>
    <property type="match status" value="1"/>
</dbReference>
<evidence type="ECO:0000256" key="12">
    <source>
        <dbReference type="ARBA" id="ARBA00023004"/>
    </source>
</evidence>
<dbReference type="FunFam" id="3.90.1170.50:FF:000001">
    <property type="entry name" value="Aldehyde oxidase 1"/>
    <property type="match status" value="1"/>
</dbReference>
<dbReference type="SUPFAM" id="SSF54665">
    <property type="entry name" value="CO dehydrogenase molybdoprotein N-domain-like"/>
    <property type="match status" value="1"/>
</dbReference>
<dbReference type="AlphaFoldDB" id="A0A182YGV6"/>
<dbReference type="Gene3D" id="3.30.465.10">
    <property type="match status" value="1"/>
</dbReference>
<evidence type="ECO:0000256" key="5">
    <source>
        <dbReference type="ARBA" id="ARBA00011738"/>
    </source>
</evidence>
<comment type="similarity">
    <text evidence="4">Belongs to the xanthine dehydrogenase family.</text>
</comment>
<dbReference type="VEuPathDB" id="VectorBase:ASTEI07692"/>
<keyword evidence="6" id="KW-0500">Molybdenum</keyword>
<reference evidence="16" key="2">
    <citation type="submission" date="2020-05" db="UniProtKB">
        <authorList>
            <consortium name="EnsemblMetazoa"/>
        </authorList>
    </citation>
    <scope>IDENTIFICATION</scope>
    <source>
        <strain evidence="16">Indian</strain>
    </source>
</reference>
<dbReference type="VEuPathDB" id="VectorBase:ASTE011456"/>
<evidence type="ECO:0000313" key="17">
    <source>
        <dbReference type="Proteomes" id="UP000076408"/>
    </source>
</evidence>
<dbReference type="SMART" id="SM01092">
    <property type="entry name" value="CO_deh_flav_C"/>
    <property type="match status" value="1"/>
</dbReference>
<dbReference type="EnsemblMetazoa" id="ASTEI07692-RA">
    <property type="protein sequence ID" value="ASTEI07692-PA"/>
    <property type="gene ID" value="ASTEI07692"/>
</dbReference>
<dbReference type="CDD" id="cd00207">
    <property type="entry name" value="fer2"/>
    <property type="match status" value="1"/>
</dbReference>
<dbReference type="FunFam" id="3.30.390.50:FF:000001">
    <property type="entry name" value="Xanthine dehydrogenase oxidase"/>
    <property type="match status" value="1"/>
</dbReference>
<dbReference type="Gene3D" id="3.30.390.50">
    <property type="entry name" value="CO dehydrogenase flavoprotein, C-terminal domain"/>
    <property type="match status" value="1"/>
</dbReference>
<keyword evidence="14" id="KW-0576">Peroxisome</keyword>
<dbReference type="PANTHER" id="PTHR45444:SF3">
    <property type="entry name" value="XANTHINE DEHYDROGENASE"/>
    <property type="match status" value="1"/>
</dbReference>
<proteinExistence type="inferred from homology"/>
<comment type="subcellular location">
    <subcellularLocation>
        <location evidence="3">Peroxisome</location>
    </subcellularLocation>
</comment>
<dbReference type="STRING" id="30069.A0A182YGV6"/>
<comment type="cofactor">
    <cofactor evidence="1">
        <name>Mo-molybdopterin</name>
        <dbReference type="ChEBI" id="CHEBI:71302"/>
    </cofactor>
</comment>
<dbReference type="PROSITE" id="PS00197">
    <property type="entry name" value="2FE2S_FER_1"/>
    <property type="match status" value="1"/>
</dbReference>
<evidence type="ECO:0000256" key="1">
    <source>
        <dbReference type="ARBA" id="ARBA00001924"/>
    </source>
</evidence>
<evidence type="ECO:0000256" key="3">
    <source>
        <dbReference type="ARBA" id="ARBA00004275"/>
    </source>
</evidence>
<dbReference type="InterPro" id="IPR006058">
    <property type="entry name" value="2Fe2S_fd_BS"/>
</dbReference>
<dbReference type="VEuPathDB" id="VectorBase:ASTEI20_040459"/>
<dbReference type="InterPro" id="IPR036856">
    <property type="entry name" value="Ald_Oxase/Xan_DH_a/b_sf"/>
</dbReference>
<dbReference type="Pfam" id="PF00941">
    <property type="entry name" value="FAD_binding_5"/>
    <property type="match status" value="2"/>
</dbReference>